<accession>A0A060URE5</accession>
<reference evidence="16" key="1">
    <citation type="submission" date="2014-03" db="EMBL/GenBank/DDBJ databases">
        <authorList>
            <person name="Genoscope - CEA"/>
        </authorList>
    </citation>
    <scope>NUCLEOTIDE SEQUENCE [LARGE SCALE GENOMIC DNA]</scope>
    <source>
        <strain evidence="16">CF27</strain>
    </source>
</reference>
<keyword evidence="11" id="KW-0961">Cell wall biogenesis/degradation</keyword>
<dbReference type="Gene3D" id="3.40.710.10">
    <property type="entry name" value="DD-peptidase/beta-lactamase superfamily"/>
    <property type="match status" value="1"/>
</dbReference>
<dbReference type="GO" id="GO:0071555">
    <property type="term" value="P:cell wall organization"/>
    <property type="evidence" value="ECO:0007669"/>
    <property type="project" value="UniProtKB-KW"/>
</dbReference>
<dbReference type="GO" id="GO:0009002">
    <property type="term" value="F:serine-type D-Ala-D-Ala carboxypeptidase activity"/>
    <property type="evidence" value="ECO:0007669"/>
    <property type="project" value="UniProtKB-EC"/>
</dbReference>
<keyword evidence="8" id="KW-0378">Hydrolase</keyword>
<keyword evidence="9" id="KW-0133">Cell shape</keyword>
<evidence type="ECO:0000256" key="4">
    <source>
        <dbReference type="ARBA" id="ARBA00012448"/>
    </source>
</evidence>
<sequence>MRSPKVLALVALIAWGSANAATPNLPALPTLPPPPPMPVPQLTGIQGAILLDVNSGQVLMAEHAEKPLNPSGLVKLMTAYVLYQAEKQRIVQPQANIRVADSAWHVQGSRMFIQPGMPVTMAQLESGLLIDGGNDAAIAIAQTVAGSVGGFVDLMNRDAGFMGLRHTHFTNPDGLPQPGQTSTALDIARLSEYLIRAYPAVLQLAGKTAYTYNHITQYNYNPLAGRADINGLGVGLATKGSWNLDASATRDGRTLVAVVMGAPSRSAAGSDASALLHYGWDGWQNVPLYTAGQVVAQIHHGDWSPAAVQGVTTSAVIVSEPKQQQGTKLNTQFIPVASLKAPIRAGAPIGTLSVSWHGHLLQTVPVVAKTAVQPAGWFTRLLHAGESWL</sequence>
<organism evidence="16">
    <name type="scientific">Acidithiobacillus ferrivorans</name>
    <dbReference type="NCBI Taxonomy" id="160808"/>
    <lineage>
        <taxon>Bacteria</taxon>
        <taxon>Pseudomonadati</taxon>
        <taxon>Pseudomonadota</taxon>
        <taxon>Acidithiobacillia</taxon>
        <taxon>Acidithiobacillales</taxon>
        <taxon>Acidithiobacillaceae</taxon>
        <taxon>Acidithiobacillus</taxon>
    </lineage>
</organism>
<dbReference type="InterPro" id="IPR001967">
    <property type="entry name" value="Peptidase_S11_N"/>
</dbReference>
<dbReference type="EMBL" id="LT841305">
    <property type="protein sequence ID" value="SMH66010.1"/>
    <property type="molecule type" value="Genomic_DNA"/>
</dbReference>
<dbReference type="InterPro" id="IPR012338">
    <property type="entry name" value="Beta-lactam/transpept-like"/>
</dbReference>
<dbReference type="GO" id="GO:0009252">
    <property type="term" value="P:peptidoglycan biosynthetic process"/>
    <property type="evidence" value="ECO:0007669"/>
    <property type="project" value="UniProtKB-UniPathway"/>
</dbReference>
<dbReference type="PRINTS" id="PR00725">
    <property type="entry name" value="DADACBPTASE1"/>
</dbReference>
<proteinExistence type="inferred from homology"/>
<dbReference type="UniPathway" id="UPA00219"/>
<dbReference type="SMART" id="SM00936">
    <property type="entry name" value="PBP5_C"/>
    <property type="match status" value="1"/>
</dbReference>
<evidence type="ECO:0000256" key="9">
    <source>
        <dbReference type="ARBA" id="ARBA00022960"/>
    </source>
</evidence>
<keyword evidence="18" id="KW-1185">Reference proteome</keyword>
<dbReference type="InterPro" id="IPR012907">
    <property type="entry name" value="Peptidase_S11_C"/>
</dbReference>
<dbReference type="EC" id="3.4.16.4" evidence="4"/>
<name>A0A060URE5_9PROT</name>
<dbReference type="Pfam" id="PF00768">
    <property type="entry name" value="Peptidase_S11"/>
    <property type="match status" value="1"/>
</dbReference>
<keyword evidence="5 16" id="KW-0121">Carboxypeptidase</keyword>
<dbReference type="InterPro" id="IPR037167">
    <property type="entry name" value="Peptidase_S11_C_sf"/>
</dbReference>
<evidence type="ECO:0000259" key="15">
    <source>
        <dbReference type="SMART" id="SM00936"/>
    </source>
</evidence>
<dbReference type="AlphaFoldDB" id="A0A060URE5"/>
<evidence type="ECO:0000256" key="11">
    <source>
        <dbReference type="ARBA" id="ARBA00023316"/>
    </source>
</evidence>
<keyword evidence="6" id="KW-0645">Protease</keyword>
<evidence type="ECO:0000256" key="3">
    <source>
        <dbReference type="ARBA" id="ARBA00007164"/>
    </source>
</evidence>
<evidence type="ECO:0000313" key="18">
    <source>
        <dbReference type="Proteomes" id="UP000193925"/>
    </source>
</evidence>
<dbReference type="InterPro" id="IPR018044">
    <property type="entry name" value="Peptidase_S11"/>
</dbReference>
<feature type="domain" description="Peptidase S11 D-Ala-D-Ala carboxypeptidase A C-terminal" evidence="15">
    <location>
        <begin position="283"/>
        <end position="374"/>
    </location>
</feature>
<reference evidence="16" key="2">
    <citation type="submission" date="2014-07" db="EMBL/GenBank/DDBJ databases">
        <title>Initial genome analysis of the psychrotolerant acidophile Acidithiobacillus ferrivorans CF27: insights into iron and sulfur oxidation pathways and into biofilm formation.</title>
        <authorList>
            <person name="Talla E."/>
            <person name="Hedrich S."/>
            <person name="Mangenot S."/>
            <person name="Ji B."/>
            <person name="Johnson D.B."/>
            <person name="Barbe V."/>
            <person name="Bonnefoy V."/>
        </authorList>
    </citation>
    <scope>NUCLEOTIDE SEQUENCE [LARGE SCALE GENOMIC DNA]</scope>
    <source>
        <strain evidence="16">CF27</strain>
    </source>
</reference>
<dbReference type="Gene3D" id="2.60.410.10">
    <property type="entry name" value="D-Ala-D-Ala carboxypeptidase, C-terminal domain"/>
    <property type="match status" value="1"/>
</dbReference>
<evidence type="ECO:0000313" key="16">
    <source>
        <dbReference type="EMBL" id="CDQ10871.1"/>
    </source>
</evidence>
<comment type="similarity">
    <text evidence="3 13">Belongs to the peptidase S11 family.</text>
</comment>
<gene>
    <name evidence="17" type="ORF">AFERRI_20799</name>
    <name evidence="16" type="ORF">AFERRI_420169</name>
</gene>
<evidence type="ECO:0000256" key="5">
    <source>
        <dbReference type="ARBA" id="ARBA00022645"/>
    </source>
</evidence>
<evidence type="ECO:0000256" key="2">
    <source>
        <dbReference type="ARBA" id="ARBA00004752"/>
    </source>
</evidence>
<dbReference type="GO" id="GO:0008360">
    <property type="term" value="P:regulation of cell shape"/>
    <property type="evidence" value="ECO:0007669"/>
    <property type="project" value="UniProtKB-KW"/>
</dbReference>
<feature type="signal peptide" evidence="14">
    <location>
        <begin position="1"/>
        <end position="20"/>
    </location>
</feature>
<evidence type="ECO:0000256" key="12">
    <source>
        <dbReference type="ARBA" id="ARBA00034000"/>
    </source>
</evidence>
<evidence type="ECO:0000256" key="10">
    <source>
        <dbReference type="ARBA" id="ARBA00022984"/>
    </source>
</evidence>
<evidence type="ECO:0000313" key="17">
    <source>
        <dbReference type="EMBL" id="SMH66010.1"/>
    </source>
</evidence>
<dbReference type="InterPro" id="IPR015956">
    <property type="entry name" value="Peniciliin-bd_prot_C_sf"/>
</dbReference>
<dbReference type="SUPFAM" id="SSF56601">
    <property type="entry name" value="beta-lactamase/transpeptidase-like"/>
    <property type="match status" value="1"/>
</dbReference>
<evidence type="ECO:0000256" key="13">
    <source>
        <dbReference type="RuleBase" id="RU004016"/>
    </source>
</evidence>
<evidence type="ECO:0000256" key="1">
    <source>
        <dbReference type="ARBA" id="ARBA00003217"/>
    </source>
</evidence>
<dbReference type="PANTHER" id="PTHR21581">
    <property type="entry name" value="D-ALANYL-D-ALANINE CARBOXYPEPTIDASE"/>
    <property type="match status" value="1"/>
</dbReference>
<comment type="function">
    <text evidence="1">Removes C-terminal D-alanyl residues from sugar-peptide cell wall precursors.</text>
</comment>
<evidence type="ECO:0000256" key="7">
    <source>
        <dbReference type="ARBA" id="ARBA00022729"/>
    </source>
</evidence>
<feature type="chain" id="PRO_5001592451" description="serine-type D-Ala-D-Ala carboxypeptidase" evidence="14">
    <location>
        <begin position="21"/>
        <end position="389"/>
    </location>
</feature>
<dbReference type="GO" id="GO:0006508">
    <property type="term" value="P:proteolysis"/>
    <property type="evidence" value="ECO:0007669"/>
    <property type="project" value="UniProtKB-KW"/>
</dbReference>
<keyword evidence="7 14" id="KW-0732">Signal</keyword>
<comment type="catalytic activity">
    <reaction evidence="12">
        <text>Preferential cleavage: (Ac)2-L-Lys-D-Ala-|-D-Ala. Also transpeptidation of peptidyl-alanyl moieties that are N-acyl substituents of D-alanine.</text>
        <dbReference type="EC" id="3.4.16.4"/>
    </reaction>
</comment>
<dbReference type="Pfam" id="PF07943">
    <property type="entry name" value="PBP5_C"/>
    <property type="match status" value="1"/>
</dbReference>
<dbReference type="EMBL" id="CCCS020000037">
    <property type="protein sequence ID" value="CDQ10871.1"/>
    <property type="molecule type" value="Genomic_DNA"/>
</dbReference>
<dbReference type="PANTHER" id="PTHR21581:SF6">
    <property type="entry name" value="TRAFFICKING PROTEIN PARTICLE COMPLEX SUBUNIT 12"/>
    <property type="match status" value="1"/>
</dbReference>
<comment type="pathway">
    <text evidence="2">Cell wall biogenesis; peptidoglycan biosynthesis.</text>
</comment>
<evidence type="ECO:0000256" key="6">
    <source>
        <dbReference type="ARBA" id="ARBA00022670"/>
    </source>
</evidence>
<dbReference type="RefSeq" id="WP_035193604.1">
    <property type="nucleotide sequence ID" value="NZ_CCCS020000037.1"/>
</dbReference>
<reference evidence="17 18" key="3">
    <citation type="submission" date="2017-03" db="EMBL/GenBank/DDBJ databases">
        <authorList>
            <person name="Regsiter A."/>
            <person name="William W."/>
        </authorList>
    </citation>
    <scope>NUCLEOTIDE SEQUENCE [LARGE SCALE GENOMIC DNA]</scope>
    <source>
        <strain evidence="17">PRJEB5721</strain>
    </source>
</reference>
<dbReference type="SUPFAM" id="SSF69189">
    <property type="entry name" value="Penicillin-binding protein associated domain"/>
    <property type="match status" value="1"/>
</dbReference>
<protein>
    <recommendedName>
        <fullName evidence="4">serine-type D-Ala-D-Ala carboxypeptidase</fullName>
        <ecNumber evidence="4">3.4.16.4</ecNumber>
    </recommendedName>
</protein>
<dbReference type="Proteomes" id="UP000193925">
    <property type="component" value="Chromosome AFERRI"/>
</dbReference>
<evidence type="ECO:0000256" key="14">
    <source>
        <dbReference type="SAM" id="SignalP"/>
    </source>
</evidence>
<keyword evidence="10" id="KW-0573">Peptidoglycan synthesis</keyword>
<evidence type="ECO:0000256" key="8">
    <source>
        <dbReference type="ARBA" id="ARBA00022801"/>
    </source>
</evidence>